<keyword evidence="2" id="KW-0472">Membrane</keyword>
<protein>
    <submittedName>
        <fullName evidence="3">Uncharacterized protein</fullName>
    </submittedName>
</protein>
<feature type="compositionally biased region" description="Basic and acidic residues" evidence="1">
    <location>
        <begin position="265"/>
        <end position="277"/>
    </location>
</feature>
<feature type="compositionally biased region" description="Acidic residues" evidence="1">
    <location>
        <begin position="297"/>
        <end position="311"/>
    </location>
</feature>
<feature type="transmembrane region" description="Helical" evidence="2">
    <location>
        <begin position="66"/>
        <end position="89"/>
    </location>
</feature>
<feature type="compositionally biased region" description="Low complexity" evidence="1">
    <location>
        <begin position="149"/>
        <end position="183"/>
    </location>
</feature>
<dbReference type="EMBL" id="LN483167">
    <property type="protein sequence ID" value="CDZ97432.1"/>
    <property type="molecule type" value="Genomic_DNA"/>
</dbReference>
<name>A0A0F7SKI6_PHARH</name>
<sequence>MGYQQACQARWDICIRTIGAETLVLAEEKLARSTVEVVLNKPAGTSEACGCEMEDKTSKGRVTVDFVLLAFTLTLPMFHLAASASATLLPTSSFDRLPTQSFSRHIPYSFTLPPTASSSSSEVSDTSQPVSNSLPRGPIPHIRPRPTARRTIVATAAANRTRIPSSSRRAAQISSARSQAPRSVLVDRASSRDVERALDGRLPLGMNLVLEDQDLSDEELEILLKNREIRDYGRTFLIPIGCRRTQEEIDAVQSRSPSPAQASNAEDHIHMHGRVQDALDTSASLNPDEQPDLDRDISDEDLDENEDISED</sequence>
<keyword evidence="2" id="KW-1133">Transmembrane helix</keyword>
<keyword evidence="2" id="KW-0812">Transmembrane</keyword>
<feature type="region of interest" description="Disordered" evidence="1">
    <location>
        <begin position="113"/>
        <end position="188"/>
    </location>
</feature>
<organism evidence="3">
    <name type="scientific">Phaffia rhodozyma</name>
    <name type="common">Yeast</name>
    <name type="synonym">Xanthophyllomyces dendrorhous</name>
    <dbReference type="NCBI Taxonomy" id="264483"/>
    <lineage>
        <taxon>Eukaryota</taxon>
        <taxon>Fungi</taxon>
        <taxon>Dikarya</taxon>
        <taxon>Basidiomycota</taxon>
        <taxon>Agaricomycotina</taxon>
        <taxon>Tremellomycetes</taxon>
        <taxon>Cystofilobasidiales</taxon>
        <taxon>Mrakiaceae</taxon>
        <taxon>Phaffia</taxon>
    </lineage>
</organism>
<feature type="compositionally biased region" description="Low complexity" evidence="1">
    <location>
        <begin position="113"/>
        <end position="140"/>
    </location>
</feature>
<evidence type="ECO:0000313" key="3">
    <source>
        <dbReference type="EMBL" id="CDZ97432.1"/>
    </source>
</evidence>
<reference evidence="3" key="1">
    <citation type="submission" date="2014-08" db="EMBL/GenBank/DDBJ databases">
        <authorList>
            <person name="Sharma Rahul"/>
            <person name="Thines Marco"/>
        </authorList>
    </citation>
    <scope>NUCLEOTIDE SEQUENCE</scope>
</reference>
<feature type="region of interest" description="Disordered" evidence="1">
    <location>
        <begin position="250"/>
        <end position="311"/>
    </location>
</feature>
<feature type="compositionally biased region" description="Polar residues" evidence="1">
    <location>
        <begin position="253"/>
        <end position="264"/>
    </location>
</feature>
<evidence type="ECO:0000256" key="1">
    <source>
        <dbReference type="SAM" id="MobiDB-lite"/>
    </source>
</evidence>
<proteinExistence type="predicted"/>
<accession>A0A0F7SKI6</accession>
<evidence type="ECO:0000256" key="2">
    <source>
        <dbReference type="SAM" id="Phobius"/>
    </source>
</evidence>
<dbReference type="AlphaFoldDB" id="A0A0F7SKI6"/>